<keyword evidence="7 13" id="KW-0408">Iron</keyword>
<keyword evidence="18" id="KW-1185">Reference proteome</keyword>
<feature type="domain" description="TRAM" evidence="14">
    <location>
        <begin position="377"/>
        <end position="439"/>
    </location>
</feature>
<name>A0A5A9XTT4_9BACT</name>
<comment type="subunit">
    <text evidence="13">Monomer.</text>
</comment>
<dbReference type="EC" id="2.8.4.3" evidence="9 13"/>
<evidence type="ECO:0000256" key="10">
    <source>
        <dbReference type="ARBA" id="ARBA00068570"/>
    </source>
</evidence>
<proteinExistence type="inferred from homology"/>
<dbReference type="PROSITE" id="PS01278">
    <property type="entry name" value="MTTASE_RADICAL"/>
    <property type="match status" value="1"/>
</dbReference>
<dbReference type="SUPFAM" id="SSF102114">
    <property type="entry name" value="Radical SAM enzymes"/>
    <property type="match status" value="1"/>
</dbReference>
<feature type="binding site" evidence="13">
    <location>
        <position position="13"/>
    </location>
    <ligand>
        <name>[4Fe-4S] cluster</name>
        <dbReference type="ChEBI" id="CHEBI:49883"/>
        <label>1</label>
    </ligand>
</feature>
<dbReference type="InterPro" id="IPR006638">
    <property type="entry name" value="Elp3/MiaA/NifB-like_rSAM"/>
</dbReference>
<evidence type="ECO:0000259" key="16">
    <source>
        <dbReference type="PROSITE" id="PS51918"/>
    </source>
</evidence>
<dbReference type="PROSITE" id="PS50926">
    <property type="entry name" value="TRAM"/>
    <property type="match status" value="1"/>
</dbReference>
<comment type="similarity">
    <text evidence="13">Belongs to the methylthiotransferase family. MiaB subfamily.</text>
</comment>
<dbReference type="FunFam" id="3.80.30.20:FF:000001">
    <property type="entry name" value="tRNA-2-methylthio-N(6)-dimethylallyladenosine synthase 2"/>
    <property type="match status" value="1"/>
</dbReference>
<feature type="binding site" evidence="13">
    <location>
        <position position="83"/>
    </location>
    <ligand>
        <name>[4Fe-4S] cluster</name>
        <dbReference type="ChEBI" id="CHEBI:49883"/>
        <label>1</label>
    </ligand>
</feature>
<dbReference type="AlphaFoldDB" id="A0A5A9XTT4"/>
<dbReference type="GO" id="GO:0051539">
    <property type="term" value="F:4 iron, 4 sulfur cluster binding"/>
    <property type="evidence" value="ECO:0007669"/>
    <property type="project" value="UniProtKB-UniRule"/>
</dbReference>
<dbReference type="SFLD" id="SFLDG01082">
    <property type="entry name" value="B12-binding_domain_containing"/>
    <property type="match status" value="1"/>
</dbReference>
<evidence type="ECO:0000259" key="14">
    <source>
        <dbReference type="PROSITE" id="PS50926"/>
    </source>
</evidence>
<keyword evidence="2 13" id="KW-0004">4Fe-4S</keyword>
<dbReference type="GO" id="GO:0046872">
    <property type="term" value="F:metal ion binding"/>
    <property type="evidence" value="ECO:0007669"/>
    <property type="project" value="UniProtKB-KW"/>
</dbReference>
<dbReference type="Gene3D" id="3.80.30.20">
    <property type="entry name" value="tm_1862 like domain"/>
    <property type="match status" value="1"/>
</dbReference>
<dbReference type="InterPro" id="IPR020612">
    <property type="entry name" value="Methylthiotransferase_CS"/>
</dbReference>
<dbReference type="SMART" id="SM00729">
    <property type="entry name" value="Elp3"/>
    <property type="match status" value="1"/>
</dbReference>
<dbReference type="Pfam" id="PF00919">
    <property type="entry name" value="UPF0004"/>
    <property type="match status" value="1"/>
</dbReference>
<dbReference type="OrthoDB" id="9805215at2"/>
<dbReference type="PROSITE" id="PS51449">
    <property type="entry name" value="MTTASE_N"/>
    <property type="match status" value="1"/>
</dbReference>
<feature type="domain" description="Radical SAM core" evidence="16">
    <location>
        <begin position="144"/>
        <end position="374"/>
    </location>
</feature>
<evidence type="ECO:0000256" key="1">
    <source>
        <dbReference type="ARBA" id="ARBA00003234"/>
    </source>
</evidence>
<comment type="caution">
    <text evidence="17">The sequence shown here is derived from an EMBL/GenBank/DDBJ whole genome shotgun (WGS) entry which is preliminary data.</text>
</comment>
<comment type="function">
    <text evidence="1 13">Catalyzes the methylthiolation of N6-(dimethylallyl)adenosine (i(6)A), leading to the formation of 2-methylthio-N6-(dimethylallyl)adenosine (ms(2)i(6)A) at position 37 in tRNAs that read codons beginning with uridine.</text>
</comment>
<dbReference type="SFLD" id="SFLDF00273">
    <property type="entry name" value="(dimethylallyl)adenosine_tRNA"/>
    <property type="match status" value="1"/>
</dbReference>
<dbReference type="InterPro" id="IPR006463">
    <property type="entry name" value="MiaB_methiolase"/>
</dbReference>
<dbReference type="Gene3D" id="3.40.50.12160">
    <property type="entry name" value="Methylthiotransferase, N-terminal domain"/>
    <property type="match status" value="1"/>
</dbReference>
<keyword evidence="6 13" id="KW-0479">Metal-binding</keyword>
<evidence type="ECO:0000256" key="2">
    <source>
        <dbReference type="ARBA" id="ARBA00022485"/>
    </source>
</evidence>
<keyword evidence="13" id="KW-0819">tRNA processing</keyword>
<dbReference type="PROSITE" id="PS51918">
    <property type="entry name" value="RADICAL_SAM"/>
    <property type="match status" value="1"/>
</dbReference>
<gene>
    <name evidence="13 17" type="primary">miaB</name>
    <name evidence="17" type="ORF">ET418_01690</name>
</gene>
<feature type="binding site" evidence="13">
    <location>
        <position position="165"/>
    </location>
    <ligand>
        <name>[4Fe-4S] cluster</name>
        <dbReference type="ChEBI" id="CHEBI:49883"/>
        <label>2</label>
        <note>4Fe-4S-S-AdoMet</note>
    </ligand>
</feature>
<dbReference type="InterPro" id="IPR007197">
    <property type="entry name" value="rSAM"/>
</dbReference>
<dbReference type="FunFam" id="3.40.50.12160:FF:000003">
    <property type="entry name" value="CDK5 regulatory subunit-associated protein 1"/>
    <property type="match status" value="1"/>
</dbReference>
<dbReference type="Proteomes" id="UP000324298">
    <property type="component" value="Unassembled WGS sequence"/>
</dbReference>
<dbReference type="InterPro" id="IPR023404">
    <property type="entry name" value="rSAM_horseshoe"/>
</dbReference>
<accession>A0A5A9XTT4</accession>
<evidence type="ECO:0000256" key="9">
    <source>
        <dbReference type="ARBA" id="ARBA00033765"/>
    </source>
</evidence>
<dbReference type="Pfam" id="PF04055">
    <property type="entry name" value="Radical_SAM"/>
    <property type="match status" value="1"/>
</dbReference>
<evidence type="ECO:0000256" key="11">
    <source>
        <dbReference type="ARBA" id="ARBA00080698"/>
    </source>
</evidence>
<evidence type="ECO:0000256" key="6">
    <source>
        <dbReference type="ARBA" id="ARBA00022723"/>
    </source>
</evidence>
<dbReference type="CDD" id="cd01335">
    <property type="entry name" value="Radical_SAM"/>
    <property type="match status" value="1"/>
</dbReference>
<feature type="binding site" evidence="13">
    <location>
        <position position="162"/>
    </location>
    <ligand>
        <name>[4Fe-4S] cluster</name>
        <dbReference type="ChEBI" id="CHEBI:49883"/>
        <label>2</label>
        <note>4Fe-4S-S-AdoMet</note>
    </ligand>
</feature>
<dbReference type="Pfam" id="PF01938">
    <property type="entry name" value="TRAM"/>
    <property type="match status" value="1"/>
</dbReference>
<keyword evidence="4 13" id="KW-0808">Transferase</keyword>
<evidence type="ECO:0000256" key="7">
    <source>
        <dbReference type="ARBA" id="ARBA00023004"/>
    </source>
</evidence>
<feature type="domain" description="MTTase N-terminal" evidence="15">
    <location>
        <begin position="4"/>
        <end position="120"/>
    </location>
</feature>
<dbReference type="NCBIfam" id="TIGR01574">
    <property type="entry name" value="miaB-methiolase"/>
    <property type="match status" value="1"/>
</dbReference>
<dbReference type="GO" id="GO:0005829">
    <property type="term" value="C:cytosol"/>
    <property type="evidence" value="ECO:0007669"/>
    <property type="project" value="TreeGrafter"/>
</dbReference>
<comment type="cofactor">
    <cofactor evidence="13">
        <name>[4Fe-4S] cluster</name>
        <dbReference type="ChEBI" id="CHEBI:49883"/>
    </cofactor>
    <text evidence="13">Binds 2 [4Fe-4S] clusters. One cluster is coordinated with 3 cysteines and an exchangeable S-adenosyl-L-methionine.</text>
</comment>
<dbReference type="PANTHER" id="PTHR43020:SF2">
    <property type="entry name" value="MITOCHONDRIAL TRNA METHYLTHIOTRANSFERASE CDK5RAP1"/>
    <property type="match status" value="1"/>
</dbReference>
<comment type="subcellular location">
    <subcellularLocation>
        <location evidence="13">Cytoplasm</location>
    </subcellularLocation>
</comment>
<evidence type="ECO:0000256" key="13">
    <source>
        <dbReference type="HAMAP-Rule" id="MF_01864"/>
    </source>
</evidence>
<dbReference type="NCBIfam" id="TIGR00089">
    <property type="entry name" value="MiaB/RimO family radical SAM methylthiotransferase"/>
    <property type="match status" value="1"/>
</dbReference>
<dbReference type="InterPro" id="IPR038135">
    <property type="entry name" value="Methylthiotransferase_N_sf"/>
</dbReference>
<dbReference type="InterPro" id="IPR002792">
    <property type="entry name" value="TRAM_dom"/>
</dbReference>
<evidence type="ECO:0000256" key="5">
    <source>
        <dbReference type="ARBA" id="ARBA00022691"/>
    </source>
</evidence>
<organism evidence="17 18">
    <name type="scientific">Oryzomonas rubra</name>
    <dbReference type="NCBI Taxonomy" id="2509454"/>
    <lineage>
        <taxon>Bacteria</taxon>
        <taxon>Pseudomonadati</taxon>
        <taxon>Thermodesulfobacteriota</taxon>
        <taxon>Desulfuromonadia</taxon>
        <taxon>Geobacterales</taxon>
        <taxon>Geobacteraceae</taxon>
        <taxon>Oryzomonas</taxon>
    </lineage>
</organism>
<reference evidence="17 18" key="1">
    <citation type="submission" date="2019-04" db="EMBL/GenBank/DDBJ databases">
        <title>Geobacter ruber sp. nov., ferric-reducing bacteria isolated from paddy soil.</title>
        <authorList>
            <person name="Xu Z."/>
            <person name="Masuda Y."/>
            <person name="Itoh H."/>
            <person name="Senoo K."/>
        </authorList>
    </citation>
    <scope>NUCLEOTIDE SEQUENCE [LARGE SCALE GENOMIC DNA]</scope>
    <source>
        <strain evidence="17 18">Red88</strain>
    </source>
</reference>
<protein>
    <recommendedName>
        <fullName evidence="10 13">tRNA-2-methylthio-N(6)-dimethylallyladenosine synthase</fullName>
        <ecNumber evidence="9 13">2.8.4.3</ecNumber>
    </recommendedName>
    <alternativeName>
        <fullName evidence="12 13">(Dimethylallyl)adenosine tRNA methylthiotransferase MiaB</fullName>
    </alternativeName>
    <alternativeName>
        <fullName evidence="11 13">tRNA-i(6)A37 methylthiotransferase</fullName>
    </alternativeName>
</protein>
<dbReference type="EMBL" id="SRSD01000001">
    <property type="protein sequence ID" value="KAA0895489.1"/>
    <property type="molecule type" value="Genomic_DNA"/>
</dbReference>
<keyword evidence="3 13" id="KW-0963">Cytoplasm</keyword>
<dbReference type="RefSeq" id="WP_149306070.1">
    <property type="nucleotide sequence ID" value="NZ_SRSD01000001.1"/>
</dbReference>
<evidence type="ECO:0000256" key="12">
    <source>
        <dbReference type="ARBA" id="ARBA00081141"/>
    </source>
</evidence>
<dbReference type="PANTHER" id="PTHR43020">
    <property type="entry name" value="CDK5 REGULATORY SUBUNIT-ASSOCIATED PROTEIN 1"/>
    <property type="match status" value="1"/>
</dbReference>
<dbReference type="SFLD" id="SFLDG01061">
    <property type="entry name" value="methylthiotransferase"/>
    <property type="match status" value="1"/>
</dbReference>
<feature type="binding site" evidence="13">
    <location>
        <position position="158"/>
    </location>
    <ligand>
        <name>[4Fe-4S] cluster</name>
        <dbReference type="ChEBI" id="CHEBI:49883"/>
        <label>2</label>
        <note>4Fe-4S-S-AdoMet</note>
    </ligand>
</feature>
<evidence type="ECO:0000256" key="4">
    <source>
        <dbReference type="ARBA" id="ARBA00022679"/>
    </source>
</evidence>
<evidence type="ECO:0000256" key="8">
    <source>
        <dbReference type="ARBA" id="ARBA00023014"/>
    </source>
</evidence>
<dbReference type="InterPro" id="IPR013848">
    <property type="entry name" value="Methylthiotransferase_N"/>
</dbReference>
<evidence type="ECO:0000313" key="17">
    <source>
        <dbReference type="EMBL" id="KAA0895489.1"/>
    </source>
</evidence>
<keyword evidence="5 13" id="KW-0949">S-adenosyl-L-methionine</keyword>
<evidence type="ECO:0000313" key="18">
    <source>
        <dbReference type="Proteomes" id="UP000324298"/>
    </source>
</evidence>
<keyword evidence="8 13" id="KW-0411">Iron-sulfur</keyword>
<sequence length="441" mass="48931">MNEKHLFIETFGCQMNVNDSERIVTMLADLGYRPTTVPADADMILLNTCSVRGGAEEKVYKRLSHYRSLKKAHSGLILGVGGCVAQQEGDHLLQKFPFLDLVFGTHNLHLLPDMVRGAEKGERRCETAFIDNDQRLDLFPPVKGASRLSRFVTVMQGCDNFCSYCIVPYVRGREISRRAADILDEVRQLADEGVQEVVLLGQNVNSYGLKSANEPTFAQLIRQVAGVEGIRRIRFTTSHPKDMSDELIACFADVPKLCGQVHLPAQSGSDVVLSRMNRGYARAAYLDRIRALKAARPGIAITGDMIVGFPGESEADFEQTLTLMEEVRYADLFLFVYSARPGTKAAELPEELSREQKVERLERLLALQRRITLEINRSYLGTLQELLVEGEGKRPGQVSGKAESGRIVNFPGDPALIGSFVTVRIVAAYQNSLLGELARNP</sequence>
<dbReference type="InterPro" id="IPR005839">
    <property type="entry name" value="Methylthiotransferase"/>
</dbReference>
<dbReference type="SFLD" id="SFLDS00029">
    <property type="entry name" value="Radical_SAM"/>
    <property type="match status" value="1"/>
</dbReference>
<comment type="catalytic activity">
    <reaction evidence="13">
        <text>N(6)-dimethylallyladenosine(37) in tRNA + (sulfur carrier)-SH + AH2 + 2 S-adenosyl-L-methionine = 2-methylsulfanyl-N(6)-dimethylallyladenosine(37) in tRNA + (sulfur carrier)-H + 5'-deoxyadenosine + L-methionine + A + S-adenosyl-L-homocysteine + 2 H(+)</text>
        <dbReference type="Rhea" id="RHEA:37067"/>
        <dbReference type="Rhea" id="RHEA-COMP:10375"/>
        <dbReference type="Rhea" id="RHEA-COMP:10376"/>
        <dbReference type="Rhea" id="RHEA-COMP:14737"/>
        <dbReference type="Rhea" id="RHEA-COMP:14739"/>
        <dbReference type="ChEBI" id="CHEBI:13193"/>
        <dbReference type="ChEBI" id="CHEBI:15378"/>
        <dbReference type="ChEBI" id="CHEBI:17319"/>
        <dbReference type="ChEBI" id="CHEBI:17499"/>
        <dbReference type="ChEBI" id="CHEBI:29917"/>
        <dbReference type="ChEBI" id="CHEBI:57844"/>
        <dbReference type="ChEBI" id="CHEBI:57856"/>
        <dbReference type="ChEBI" id="CHEBI:59789"/>
        <dbReference type="ChEBI" id="CHEBI:64428"/>
        <dbReference type="ChEBI" id="CHEBI:74415"/>
        <dbReference type="ChEBI" id="CHEBI:74417"/>
        <dbReference type="EC" id="2.8.4.3"/>
    </reaction>
</comment>
<dbReference type="HAMAP" id="MF_01864">
    <property type="entry name" value="tRNA_metthiotr_MiaB"/>
    <property type="match status" value="1"/>
</dbReference>
<feature type="binding site" evidence="13">
    <location>
        <position position="49"/>
    </location>
    <ligand>
        <name>[4Fe-4S] cluster</name>
        <dbReference type="ChEBI" id="CHEBI:49883"/>
        <label>1</label>
    </ligand>
</feature>
<evidence type="ECO:0000256" key="3">
    <source>
        <dbReference type="ARBA" id="ARBA00022490"/>
    </source>
</evidence>
<dbReference type="GO" id="GO:0035597">
    <property type="term" value="F:tRNA-2-methylthio-N(6)-dimethylallyladenosine(37) synthase activity"/>
    <property type="evidence" value="ECO:0007669"/>
    <property type="project" value="UniProtKB-EC"/>
</dbReference>
<dbReference type="InterPro" id="IPR058240">
    <property type="entry name" value="rSAM_sf"/>
</dbReference>
<evidence type="ECO:0000259" key="15">
    <source>
        <dbReference type="PROSITE" id="PS51449"/>
    </source>
</evidence>